<reference evidence="2 3" key="1">
    <citation type="journal article" date="2016" name="Sci. Rep.">
        <title>Metabolic traits of an uncultured archaeal lineage -MSBL1- from brine pools of the Red Sea.</title>
        <authorList>
            <person name="Mwirichia R."/>
            <person name="Alam I."/>
            <person name="Rashid M."/>
            <person name="Vinu M."/>
            <person name="Ba-Alawi W."/>
            <person name="Anthony Kamau A."/>
            <person name="Kamanda Ngugi D."/>
            <person name="Goker M."/>
            <person name="Klenk H.P."/>
            <person name="Bajic V."/>
            <person name="Stingl U."/>
        </authorList>
    </citation>
    <scope>NUCLEOTIDE SEQUENCE [LARGE SCALE GENOMIC DNA]</scope>
    <source>
        <strain evidence="2">SCGC-AAA382A13</strain>
    </source>
</reference>
<dbReference type="Gene3D" id="1.20.1090.10">
    <property type="entry name" value="Dehydroquinate synthase-like - alpha domain"/>
    <property type="match status" value="1"/>
</dbReference>
<dbReference type="PANTHER" id="PTHR11496">
    <property type="entry name" value="ALCOHOL DEHYDROGENASE"/>
    <property type="match status" value="1"/>
</dbReference>
<dbReference type="InterPro" id="IPR056798">
    <property type="entry name" value="ADH_Fe_C"/>
</dbReference>
<evidence type="ECO:0000259" key="1">
    <source>
        <dbReference type="Pfam" id="PF25137"/>
    </source>
</evidence>
<keyword evidence="3" id="KW-1185">Reference proteome</keyword>
<organism evidence="2 3">
    <name type="scientific">candidate division MSBL1 archaeon SCGC-AAA382A13</name>
    <dbReference type="NCBI Taxonomy" id="1698279"/>
    <lineage>
        <taxon>Archaea</taxon>
        <taxon>Methanobacteriati</taxon>
        <taxon>Methanobacteriota</taxon>
        <taxon>candidate division MSBL1</taxon>
    </lineage>
</organism>
<dbReference type="EMBL" id="LHYD01000064">
    <property type="protein sequence ID" value="KXB04411.1"/>
    <property type="molecule type" value="Genomic_DNA"/>
</dbReference>
<evidence type="ECO:0000313" key="3">
    <source>
        <dbReference type="Proteomes" id="UP000070311"/>
    </source>
</evidence>
<feature type="non-terminal residue" evidence="2">
    <location>
        <position position="1"/>
    </location>
</feature>
<dbReference type="InterPro" id="IPR039697">
    <property type="entry name" value="Alcohol_dehydrogenase_Fe"/>
</dbReference>
<dbReference type="Proteomes" id="UP000070311">
    <property type="component" value="Unassembled WGS sequence"/>
</dbReference>
<evidence type="ECO:0000313" key="2">
    <source>
        <dbReference type="EMBL" id="KXB04411.1"/>
    </source>
</evidence>
<dbReference type="GO" id="GO:0004022">
    <property type="term" value="F:alcohol dehydrogenase (NAD+) activity"/>
    <property type="evidence" value="ECO:0007669"/>
    <property type="project" value="TreeGrafter"/>
</dbReference>
<protein>
    <recommendedName>
        <fullName evidence="1">Fe-containing alcohol dehydrogenase-like C-terminal domain-containing protein</fullName>
    </recommendedName>
</protein>
<name>A0A133VDB1_9EURY</name>
<feature type="domain" description="Fe-containing alcohol dehydrogenase-like C-terminal" evidence="1">
    <location>
        <begin position="10"/>
        <end position="139"/>
    </location>
</feature>
<proteinExistence type="predicted"/>
<comment type="caution">
    <text evidence="2">The sequence shown here is derived from an EMBL/GenBank/DDBJ whole genome shotgun (WGS) entry which is preliminary data.</text>
</comment>
<dbReference type="AlphaFoldDB" id="A0A133VDB1"/>
<dbReference type="SUPFAM" id="SSF56796">
    <property type="entry name" value="Dehydroquinate synthase-like"/>
    <property type="match status" value="1"/>
</dbReference>
<dbReference type="PANTHER" id="PTHR11496:SF102">
    <property type="entry name" value="ALCOHOL DEHYDROGENASE 4"/>
    <property type="match status" value="1"/>
</dbReference>
<sequence>GGLCMILVPTNIGHTLSESLGPRFGIPHGVACGLVTPYQIEYNMPACMDRVSRLASYLGKDVHGLSQRESAMKTVEAVIELLKDLEMPTSLKELDVSREEFSSFKTVFPDILNERYSYLPEWNPRGPTEENIDDLLEKMWKGK</sequence>
<dbReference type="Pfam" id="PF25137">
    <property type="entry name" value="ADH_Fe_C"/>
    <property type="match status" value="1"/>
</dbReference>
<accession>A0A133VDB1</accession>
<gene>
    <name evidence="2" type="ORF">AKJ50_02420</name>
</gene>